<reference evidence="3 4" key="1">
    <citation type="journal article" date="2023" name="G3 (Bethesda)">
        <title>A chromosome-length genome assembly and annotation of blackberry (Rubus argutus, cv. 'Hillquist').</title>
        <authorList>
            <person name="Bruna T."/>
            <person name="Aryal R."/>
            <person name="Dudchenko O."/>
            <person name="Sargent D.J."/>
            <person name="Mead D."/>
            <person name="Buti M."/>
            <person name="Cavallini A."/>
            <person name="Hytonen T."/>
            <person name="Andres J."/>
            <person name="Pham M."/>
            <person name="Weisz D."/>
            <person name="Mascagni F."/>
            <person name="Usai G."/>
            <person name="Natali L."/>
            <person name="Bassil N."/>
            <person name="Fernandez G.E."/>
            <person name="Lomsadze A."/>
            <person name="Armour M."/>
            <person name="Olukolu B."/>
            <person name="Poorten T."/>
            <person name="Britton C."/>
            <person name="Davik J."/>
            <person name="Ashrafi H."/>
            <person name="Aiden E.L."/>
            <person name="Borodovsky M."/>
            <person name="Worthington M."/>
        </authorList>
    </citation>
    <scope>NUCLEOTIDE SEQUENCE [LARGE SCALE GENOMIC DNA]</scope>
    <source>
        <strain evidence="3">PI 553951</strain>
    </source>
</reference>
<name>A0AAW1YAI9_RUBAR</name>
<dbReference type="AlphaFoldDB" id="A0AAW1YAI9"/>
<evidence type="ECO:0000313" key="3">
    <source>
        <dbReference type="EMBL" id="KAK9945311.1"/>
    </source>
</evidence>
<feature type="compositionally biased region" description="Basic residues" evidence="2">
    <location>
        <begin position="42"/>
        <end position="52"/>
    </location>
</feature>
<keyword evidence="4" id="KW-1185">Reference proteome</keyword>
<evidence type="ECO:0000313" key="4">
    <source>
        <dbReference type="Proteomes" id="UP001457282"/>
    </source>
</evidence>
<feature type="coiled-coil region" evidence="1">
    <location>
        <begin position="147"/>
        <end position="174"/>
    </location>
</feature>
<feature type="compositionally biased region" description="Polar residues" evidence="2">
    <location>
        <begin position="63"/>
        <end position="75"/>
    </location>
</feature>
<evidence type="ECO:0000256" key="1">
    <source>
        <dbReference type="SAM" id="Coils"/>
    </source>
</evidence>
<evidence type="ECO:0000256" key="2">
    <source>
        <dbReference type="SAM" id="MobiDB-lite"/>
    </source>
</evidence>
<sequence length="228" mass="26043">MLMVFESKPKSSNTKTERVEQQLERSNLSLEEMEQEDGPPKQKSKARKKRPRYYTAVRRSSRIRNTVTPTQNQSLAPVEITISESESESDREVEPPLLEENVVEPEIRGEKTLDERVDYAIQLLETMSSQGKNRGSDSSELRYRSLYFDSQKQNEALKKENRELSLKLEVALAKIEGFEKGNHASVEWMAKFKDVLLVTSLAKASEMAVTLQSQDPKAAASSKRKRHP</sequence>
<protein>
    <submittedName>
        <fullName evidence="3">Uncharacterized protein</fullName>
    </submittedName>
</protein>
<proteinExistence type="predicted"/>
<feature type="region of interest" description="Disordered" evidence="2">
    <location>
        <begin position="209"/>
        <end position="228"/>
    </location>
</feature>
<dbReference type="PANTHER" id="PTHR38936:SF1">
    <property type="entry name" value="DUF641 DOMAIN-CONTAINING PROTEIN"/>
    <property type="match status" value="1"/>
</dbReference>
<gene>
    <name evidence="3" type="ORF">M0R45_010832</name>
</gene>
<comment type="caution">
    <text evidence="3">The sequence shown here is derived from an EMBL/GenBank/DDBJ whole genome shotgun (WGS) entry which is preliminary data.</text>
</comment>
<dbReference type="EMBL" id="JBEDUW010000002">
    <property type="protein sequence ID" value="KAK9945311.1"/>
    <property type="molecule type" value="Genomic_DNA"/>
</dbReference>
<dbReference type="PANTHER" id="PTHR38936">
    <property type="entry name" value="TITIN-LIKE ISOFORM X2"/>
    <property type="match status" value="1"/>
</dbReference>
<keyword evidence="1" id="KW-0175">Coiled coil</keyword>
<dbReference type="Proteomes" id="UP001457282">
    <property type="component" value="Unassembled WGS sequence"/>
</dbReference>
<accession>A0AAW1YAI9</accession>
<organism evidence="3 4">
    <name type="scientific">Rubus argutus</name>
    <name type="common">Southern blackberry</name>
    <dbReference type="NCBI Taxonomy" id="59490"/>
    <lineage>
        <taxon>Eukaryota</taxon>
        <taxon>Viridiplantae</taxon>
        <taxon>Streptophyta</taxon>
        <taxon>Embryophyta</taxon>
        <taxon>Tracheophyta</taxon>
        <taxon>Spermatophyta</taxon>
        <taxon>Magnoliopsida</taxon>
        <taxon>eudicotyledons</taxon>
        <taxon>Gunneridae</taxon>
        <taxon>Pentapetalae</taxon>
        <taxon>rosids</taxon>
        <taxon>fabids</taxon>
        <taxon>Rosales</taxon>
        <taxon>Rosaceae</taxon>
        <taxon>Rosoideae</taxon>
        <taxon>Rosoideae incertae sedis</taxon>
        <taxon>Rubus</taxon>
    </lineage>
</organism>
<feature type="region of interest" description="Disordered" evidence="2">
    <location>
        <begin position="1"/>
        <end position="103"/>
    </location>
</feature>